<gene>
    <name evidence="2" type="ORF">OXH55_13195</name>
</gene>
<name>A0ABT4CRP0_9CLOT</name>
<organism evidence="2 3">
    <name type="scientific">Clostridium ganghwense</name>
    <dbReference type="NCBI Taxonomy" id="312089"/>
    <lineage>
        <taxon>Bacteria</taxon>
        <taxon>Bacillati</taxon>
        <taxon>Bacillota</taxon>
        <taxon>Clostridia</taxon>
        <taxon>Eubacteriales</taxon>
        <taxon>Clostridiaceae</taxon>
        <taxon>Clostridium</taxon>
    </lineage>
</organism>
<keyword evidence="3" id="KW-1185">Reference proteome</keyword>
<dbReference type="Pfam" id="PF01882">
    <property type="entry name" value="DUF58"/>
    <property type="match status" value="1"/>
</dbReference>
<dbReference type="RefSeq" id="WP_268050453.1">
    <property type="nucleotide sequence ID" value="NZ_JAPQES010000004.1"/>
</dbReference>
<reference evidence="2" key="1">
    <citation type="submission" date="2022-12" db="EMBL/GenBank/DDBJ databases">
        <authorList>
            <person name="Wang J."/>
        </authorList>
    </citation>
    <scope>NUCLEOTIDE SEQUENCE</scope>
    <source>
        <strain evidence="2">HY-42-06</strain>
    </source>
</reference>
<comment type="caution">
    <text evidence="2">The sequence shown here is derived from an EMBL/GenBank/DDBJ whole genome shotgun (WGS) entry which is preliminary data.</text>
</comment>
<dbReference type="SUPFAM" id="SSF53300">
    <property type="entry name" value="vWA-like"/>
    <property type="match status" value="1"/>
</dbReference>
<dbReference type="InterPro" id="IPR036465">
    <property type="entry name" value="vWFA_dom_sf"/>
</dbReference>
<proteinExistence type="predicted"/>
<dbReference type="EMBL" id="JAPQES010000004">
    <property type="protein sequence ID" value="MCY6371598.1"/>
    <property type="molecule type" value="Genomic_DNA"/>
</dbReference>
<evidence type="ECO:0000313" key="3">
    <source>
        <dbReference type="Proteomes" id="UP001079657"/>
    </source>
</evidence>
<sequence>MKGNIFDTEFYKKLENISLNVRMLMNEGAAGGRKSKAKGSSVEFSDYREYARGDDFRRIDWNAYGRFGKLFIKLFMEEREALINIFIDSSKSMDFGEHKKSEMALKLSAVLSFLALNNLDRVCINDISEENIKISKSMMGKNMFSSCIEHLQNIEFSGSTDINRCIKKKALNGRGVSVIISDFFTEGNLEEVIKYLVYKKQEVILIHLLCKEELKPELEGQIRLIDSETGEARNIAVTSQLLKRYEASLNEFTNNIKELTRKVGAHYMLIESSDSIEKVVFEKFINTGIIR</sequence>
<dbReference type="PANTHER" id="PTHR33608">
    <property type="entry name" value="BLL2464 PROTEIN"/>
    <property type="match status" value="1"/>
</dbReference>
<accession>A0ABT4CRP0</accession>
<evidence type="ECO:0000313" key="2">
    <source>
        <dbReference type="EMBL" id="MCY6371598.1"/>
    </source>
</evidence>
<protein>
    <submittedName>
        <fullName evidence="2">DUF58 domain-containing protein</fullName>
    </submittedName>
</protein>
<feature type="domain" description="DUF58" evidence="1">
    <location>
        <begin position="46"/>
        <end position="248"/>
    </location>
</feature>
<dbReference type="PANTHER" id="PTHR33608:SF7">
    <property type="entry name" value="DUF58 DOMAIN-CONTAINING PROTEIN"/>
    <property type="match status" value="1"/>
</dbReference>
<dbReference type="InterPro" id="IPR002881">
    <property type="entry name" value="DUF58"/>
</dbReference>
<dbReference type="Proteomes" id="UP001079657">
    <property type="component" value="Unassembled WGS sequence"/>
</dbReference>
<evidence type="ECO:0000259" key="1">
    <source>
        <dbReference type="Pfam" id="PF01882"/>
    </source>
</evidence>